<accession>C4QXK1</accession>
<evidence type="ECO:0000259" key="5">
    <source>
        <dbReference type="Pfam" id="PF02678"/>
    </source>
</evidence>
<gene>
    <name evidence="7" type="ordered locus">PAS_chr1-4_0145</name>
</gene>
<evidence type="ECO:0000256" key="1">
    <source>
        <dbReference type="ARBA" id="ARBA00008416"/>
    </source>
</evidence>
<keyword evidence="2" id="KW-0408">Iron</keyword>
<evidence type="ECO:0000256" key="4">
    <source>
        <dbReference type="SAM" id="Phobius"/>
    </source>
</evidence>
<evidence type="ECO:0000259" key="6">
    <source>
        <dbReference type="Pfam" id="PF05726"/>
    </source>
</evidence>
<dbReference type="AlphaFoldDB" id="C4QXK1"/>
<dbReference type="SMR" id="C4QXK1"/>
<feature type="domain" description="Pirin N-terminal" evidence="5">
    <location>
        <begin position="20"/>
        <end position="119"/>
    </location>
</feature>
<feature type="binding site" evidence="2">
    <location>
        <position position="99"/>
    </location>
    <ligand>
        <name>Fe cation</name>
        <dbReference type="ChEBI" id="CHEBI:24875"/>
    </ligand>
</feature>
<dbReference type="STRING" id="644223.C4QXK1"/>
<dbReference type="InterPro" id="IPR011051">
    <property type="entry name" value="RmlC_Cupin_sf"/>
</dbReference>
<dbReference type="Pfam" id="PF02678">
    <property type="entry name" value="Pirin"/>
    <property type="match status" value="1"/>
</dbReference>
<feature type="binding site" evidence="2">
    <location>
        <position position="101"/>
    </location>
    <ligand>
        <name>Fe cation</name>
        <dbReference type="ChEBI" id="CHEBI:24875"/>
    </ligand>
</feature>
<proteinExistence type="inferred from homology"/>
<dbReference type="eggNOG" id="ENOG502QQ5A">
    <property type="taxonomic scope" value="Eukaryota"/>
</dbReference>
<dbReference type="SUPFAM" id="SSF51182">
    <property type="entry name" value="RmlC-like cupins"/>
    <property type="match status" value="1"/>
</dbReference>
<dbReference type="Pfam" id="PF05726">
    <property type="entry name" value="Pirin_C"/>
    <property type="match status" value="1"/>
</dbReference>
<comment type="cofactor">
    <cofactor evidence="2">
        <name>Fe cation</name>
        <dbReference type="ChEBI" id="CHEBI:24875"/>
    </cofactor>
    <text evidence="2">Binds 1 Fe cation per subunit.</text>
</comment>
<feature type="binding site" evidence="2">
    <location>
        <position position="54"/>
    </location>
    <ligand>
        <name>Fe cation</name>
        <dbReference type="ChEBI" id="CHEBI:24875"/>
    </ligand>
</feature>
<dbReference type="PANTHER" id="PTHR13903">
    <property type="entry name" value="PIRIN-RELATED"/>
    <property type="match status" value="1"/>
</dbReference>
<organism evidence="7 8">
    <name type="scientific">Komagataella phaffii (strain GS115 / ATCC 20864)</name>
    <name type="common">Yeast</name>
    <name type="synonym">Pichia pastoris</name>
    <dbReference type="NCBI Taxonomy" id="644223"/>
    <lineage>
        <taxon>Eukaryota</taxon>
        <taxon>Fungi</taxon>
        <taxon>Dikarya</taxon>
        <taxon>Ascomycota</taxon>
        <taxon>Saccharomycotina</taxon>
        <taxon>Pichiomycetes</taxon>
        <taxon>Pichiales</taxon>
        <taxon>Pichiaceae</taxon>
        <taxon>Komagataella</taxon>
    </lineage>
</organism>
<dbReference type="InterPro" id="IPR012093">
    <property type="entry name" value="Pirin"/>
</dbReference>
<dbReference type="OrthoDB" id="198735at2759"/>
<dbReference type="RefSeq" id="XP_002490255.1">
    <property type="nucleotide sequence ID" value="XM_002490210.1"/>
</dbReference>
<dbReference type="OMA" id="TPWHPHR"/>
<protein>
    <submittedName>
        <fullName evidence="7">Pirin</fullName>
    </submittedName>
</protein>
<feature type="transmembrane region" description="Helical" evidence="4">
    <location>
        <begin position="305"/>
        <end position="327"/>
    </location>
</feature>
<reference evidence="7 8" key="1">
    <citation type="journal article" date="2009" name="Nat. Biotechnol.">
        <title>Genome sequence of the recombinant protein production host Pichia pastoris.</title>
        <authorList>
            <person name="De Schutter K."/>
            <person name="Lin Y.C."/>
            <person name="Tiels P."/>
            <person name="Van Hecke A."/>
            <person name="Glinka S."/>
            <person name="Weber-Lehmann J."/>
            <person name="Rouze P."/>
            <person name="Van de Peer Y."/>
            <person name="Callewaert N."/>
        </authorList>
    </citation>
    <scope>NUCLEOTIDE SEQUENCE [LARGE SCALE GENOMIC DNA]</scope>
    <source>
        <strain evidence="8">GS115 / ATCC 20864</strain>
    </source>
</reference>
<dbReference type="CDD" id="cd02909">
    <property type="entry name" value="cupin_pirin_N"/>
    <property type="match status" value="1"/>
</dbReference>
<evidence type="ECO:0000313" key="8">
    <source>
        <dbReference type="Proteomes" id="UP000000314"/>
    </source>
</evidence>
<dbReference type="Proteomes" id="UP000000314">
    <property type="component" value="Chromosome 1"/>
</dbReference>
<evidence type="ECO:0000256" key="3">
    <source>
        <dbReference type="RuleBase" id="RU003457"/>
    </source>
</evidence>
<keyword evidence="8" id="KW-1185">Reference proteome</keyword>
<evidence type="ECO:0000256" key="2">
    <source>
        <dbReference type="PIRSR" id="PIRSR006232-1"/>
    </source>
</evidence>
<dbReference type="EMBL" id="FN392319">
    <property type="protein sequence ID" value="CAY67974.1"/>
    <property type="molecule type" value="Genomic_DNA"/>
</dbReference>
<dbReference type="GO" id="GO:0046872">
    <property type="term" value="F:metal ion binding"/>
    <property type="evidence" value="ECO:0007669"/>
    <property type="project" value="UniProtKB-KW"/>
</dbReference>
<dbReference type="PIRSF" id="PIRSF006232">
    <property type="entry name" value="Pirin"/>
    <property type="match status" value="1"/>
</dbReference>
<evidence type="ECO:0000313" key="7">
    <source>
        <dbReference type="EMBL" id="CAY67974.1"/>
    </source>
</evidence>
<dbReference type="InterPro" id="IPR014710">
    <property type="entry name" value="RmlC-like_jellyroll"/>
</dbReference>
<dbReference type="GeneID" id="8197865"/>
<name>C4QXK1_KOMPG</name>
<dbReference type="InterPro" id="IPR003829">
    <property type="entry name" value="Pirin_N_dom"/>
</dbReference>
<dbReference type="Gene3D" id="2.60.120.10">
    <property type="entry name" value="Jelly Rolls"/>
    <property type="match status" value="2"/>
</dbReference>
<dbReference type="PANTHER" id="PTHR13903:SF8">
    <property type="entry name" value="PIRIN"/>
    <property type="match status" value="1"/>
</dbReference>
<keyword evidence="4" id="KW-0812">Transmembrane</keyword>
<dbReference type="CDD" id="cd02247">
    <property type="entry name" value="cupin_pirin_C"/>
    <property type="match status" value="1"/>
</dbReference>
<keyword evidence="4" id="KW-0472">Membrane</keyword>
<sequence>MSRSVLKSFYCNEVSEGVGAKVRRSIGSMQMRNFKPFLLLDHFNVDPSAGFPDHPHRGQETITYMTKGQFAHQDFTSDKVGILNAGDCQIMRAGRGIMHAEMPVQGKSGENIVGMQLWVDLPKHLKHSEPEYRDLRASEIPTVTPNDKVTVKIISGKAYGVENFQDLSYSPVDYYYYTVQPGGSFEQSVGENYNSFIYLLDGSLEINNKTYDKFNALFFDLNGNKITGSVPEDATSPAEFVLVAGQILDQPIVQHGPFVETSKDLIYKAFMDYQTASNGFERGKDWRSKIADGVKEDDLAKLKQLFYYYLLHHLYSSYLFTLCIFINY</sequence>
<feature type="domain" description="Pirin C-terminal" evidence="6">
    <location>
        <begin position="175"/>
        <end position="278"/>
    </location>
</feature>
<keyword evidence="2" id="KW-0479">Metal-binding</keyword>
<dbReference type="InParanoid" id="C4QXK1"/>
<keyword evidence="4" id="KW-1133">Transmembrane helix</keyword>
<comment type="similarity">
    <text evidence="1 3">Belongs to the pirin family.</text>
</comment>
<dbReference type="HOGENOM" id="CLU_045717_0_2_1"/>
<dbReference type="InterPro" id="IPR008778">
    <property type="entry name" value="Pirin_C_dom"/>
</dbReference>
<dbReference type="KEGG" id="ppa:PAS_chr1-4_0145"/>
<feature type="binding site" evidence="2">
    <location>
        <position position="56"/>
    </location>
    <ligand>
        <name>Fe cation</name>
        <dbReference type="ChEBI" id="CHEBI:24875"/>
    </ligand>
</feature>